<gene>
    <name evidence="2" type="ORF">SEV965_LOCUS18052</name>
</gene>
<evidence type="ECO:0000256" key="1">
    <source>
        <dbReference type="SAM" id="MobiDB-lite"/>
    </source>
</evidence>
<dbReference type="AlphaFoldDB" id="A0A814S522"/>
<feature type="compositionally biased region" description="Polar residues" evidence="1">
    <location>
        <begin position="151"/>
        <end position="160"/>
    </location>
</feature>
<organism evidence="2 3">
    <name type="scientific">Rotaria sordida</name>
    <dbReference type="NCBI Taxonomy" id="392033"/>
    <lineage>
        <taxon>Eukaryota</taxon>
        <taxon>Metazoa</taxon>
        <taxon>Spiralia</taxon>
        <taxon>Gnathifera</taxon>
        <taxon>Rotifera</taxon>
        <taxon>Eurotatoria</taxon>
        <taxon>Bdelloidea</taxon>
        <taxon>Philodinida</taxon>
        <taxon>Philodinidae</taxon>
        <taxon>Rotaria</taxon>
    </lineage>
</organism>
<dbReference type="Proteomes" id="UP000663889">
    <property type="component" value="Unassembled WGS sequence"/>
</dbReference>
<accession>A0A814S522</accession>
<evidence type="ECO:0000313" key="2">
    <source>
        <dbReference type="EMBL" id="CAF1143371.1"/>
    </source>
</evidence>
<name>A0A814S522_9BILA</name>
<evidence type="ECO:0000313" key="3">
    <source>
        <dbReference type="Proteomes" id="UP000663889"/>
    </source>
</evidence>
<reference evidence="2" key="1">
    <citation type="submission" date="2021-02" db="EMBL/GenBank/DDBJ databases">
        <authorList>
            <person name="Nowell W R."/>
        </authorList>
    </citation>
    <scope>NUCLEOTIDE SEQUENCE</scope>
</reference>
<feature type="compositionally biased region" description="Basic and acidic residues" evidence="1">
    <location>
        <begin position="161"/>
        <end position="171"/>
    </location>
</feature>
<sequence>MSEDDHQKKENLLQTILGSERLLEQTFELLTNKKPFIDPTCERPNDFTDNFYQQNLNYFERSHTSKSLKNNLKATELLTDPSHAYRKKRSADILNQTKLDREKTRIDNPERFDIKPTLAERCLRKPLQPDSNAQDWYIKSFDSRARSAISTTNKSSSVKQQSREPSADVLKKSSLSQRQSDKGIIQANEDNVFYKEIALKQHSVPLSDLLQINES</sequence>
<protein>
    <submittedName>
        <fullName evidence="2">Uncharacterized protein</fullName>
    </submittedName>
</protein>
<proteinExistence type="predicted"/>
<comment type="caution">
    <text evidence="2">The sequence shown here is derived from an EMBL/GenBank/DDBJ whole genome shotgun (WGS) entry which is preliminary data.</text>
</comment>
<dbReference type="EMBL" id="CAJNOU010001060">
    <property type="protein sequence ID" value="CAF1143371.1"/>
    <property type="molecule type" value="Genomic_DNA"/>
</dbReference>
<feature type="region of interest" description="Disordered" evidence="1">
    <location>
        <begin position="151"/>
        <end position="183"/>
    </location>
</feature>